<evidence type="ECO:0000256" key="4">
    <source>
        <dbReference type="SAM" id="Coils"/>
    </source>
</evidence>
<feature type="domain" description="J" evidence="5">
    <location>
        <begin position="12"/>
        <end position="80"/>
    </location>
</feature>
<evidence type="ECO:0000313" key="7">
    <source>
        <dbReference type="Proteomes" id="UP000886885"/>
    </source>
</evidence>
<dbReference type="SMART" id="SM00271">
    <property type="entry name" value="DnaJ"/>
    <property type="match status" value="1"/>
</dbReference>
<dbReference type="Pfam" id="PF22774">
    <property type="entry name" value="DNAJC11_beta-barrel"/>
    <property type="match status" value="1"/>
</dbReference>
<evidence type="ECO:0000259" key="5">
    <source>
        <dbReference type="PROSITE" id="PS50076"/>
    </source>
</evidence>
<proteinExistence type="predicted"/>
<organism evidence="6 7">
    <name type="scientific">Populus tomentosa</name>
    <name type="common">Chinese white poplar</name>
    <dbReference type="NCBI Taxonomy" id="118781"/>
    <lineage>
        <taxon>Eukaryota</taxon>
        <taxon>Viridiplantae</taxon>
        <taxon>Streptophyta</taxon>
        <taxon>Embryophyta</taxon>
        <taxon>Tracheophyta</taxon>
        <taxon>Spermatophyta</taxon>
        <taxon>Magnoliopsida</taxon>
        <taxon>eudicotyledons</taxon>
        <taxon>Gunneridae</taxon>
        <taxon>Pentapetalae</taxon>
        <taxon>rosids</taxon>
        <taxon>fabids</taxon>
        <taxon>Malpighiales</taxon>
        <taxon>Salicaceae</taxon>
        <taxon>Saliceae</taxon>
        <taxon>Populus</taxon>
    </lineage>
</organism>
<dbReference type="PANTHER" id="PTHR44914">
    <property type="entry name" value="CHAPERONE PROTEIN DNAJ 13"/>
    <property type="match status" value="1"/>
</dbReference>
<evidence type="ECO:0000256" key="3">
    <source>
        <dbReference type="ARBA" id="ARBA00023186"/>
    </source>
</evidence>
<dbReference type="OrthoDB" id="10250354at2759"/>
<dbReference type="AlphaFoldDB" id="A0A8X8DDI4"/>
<dbReference type="Pfam" id="PF00226">
    <property type="entry name" value="DnaJ"/>
    <property type="match status" value="1"/>
</dbReference>
<dbReference type="Proteomes" id="UP000886885">
    <property type="component" value="Chromosome 1D"/>
</dbReference>
<dbReference type="GO" id="GO:0016020">
    <property type="term" value="C:membrane"/>
    <property type="evidence" value="ECO:0007669"/>
    <property type="project" value="UniProtKB-SubCell"/>
</dbReference>
<feature type="coiled-coil region" evidence="4">
    <location>
        <begin position="90"/>
        <end position="117"/>
    </location>
</feature>
<accession>A0A8X8DDI4</accession>
<evidence type="ECO:0000313" key="6">
    <source>
        <dbReference type="EMBL" id="KAG6788769.1"/>
    </source>
</evidence>
<dbReference type="InterPro" id="IPR001623">
    <property type="entry name" value="DnaJ_domain"/>
</dbReference>
<keyword evidence="3" id="KW-0143">Chaperone</keyword>
<sequence length="604" mass="67549">MDGEEAGPPKRELYALLQVSPEATDEDIRKAYRHWAQVYHPDKYQDFHMQQIATENFQRICQAYEILSDEYKRQIYDIYGMEGINSGLELGPKLNKVEELKAELERLRKRKEEEKMLAHFRPSGTILSHLSLPQFLDGDGIMRGYTITPTPPFILKFSVHLMGSSEMADVLMAMSSEVQSQLSKRTAIAIGGNLEVNENSGGGAASTVLRHQLSPVSSIEFIASAGLRALIGVQTTRNLSLHSTATIAIAKSLRDGSINLSNTWTRQLSETANGNIQLLLGPESSIAVGWQKKHEKMSASGELKIGTSSFAASAHYTHRFSSKSHGRIAGRFGSTNLEVEVGAGRKLSNFSTVRMLYTIGIQGIFWKFELHRGGQKLIIPYEKYLMDGEDLCYNICHRSMVLFTCKKASRTNSIGNLMLLSRHLNPVFATGAFVIPTSLYFLLKKFVVKPYYLQREKQKTLEKKERNSAQVQEARAAAEKAQQLLKIVANRKISRHLETNELVITKAVYGSSKALKKADESREVNNESASEVFDVTIPLNFLINDSGQLKLHEGVRKSGIMGFCDPCPGEPKLLHVEFTYGGKRFEVEVDDYAALLIPQESHRV</sequence>
<feature type="coiled-coil region" evidence="4">
    <location>
        <begin position="454"/>
        <end position="491"/>
    </location>
</feature>
<protein>
    <recommendedName>
        <fullName evidence="5">J domain-containing protein</fullName>
    </recommendedName>
</protein>
<dbReference type="InterPro" id="IPR042162">
    <property type="entry name" value="AtJ13"/>
</dbReference>
<evidence type="ECO:0000256" key="1">
    <source>
        <dbReference type="ARBA" id="ARBA00004370"/>
    </source>
</evidence>
<comment type="subcellular location">
    <subcellularLocation>
        <location evidence="1">Membrane</location>
    </subcellularLocation>
</comment>
<keyword evidence="7" id="KW-1185">Reference proteome</keyword>
<dbReference type="PANTHER" id="PTHR44914:SF1">
    <property type="entry name" value="CHAPERONE PROTEIN DNAJ 13"/>
    <property type="match status" value="1"/>
</dbReference>
<reference evidence="6" key="1">
    <citation type="journal article" date="2020" name="bioRxiv">
        <title>Hybrid origin of Populus tomentosa Carr. identified through genome sequencing and phylogenomic analysis.</title>
        <authorList>
            <person name="An X."/>
            <person name="Gao K."/>
            <person name="Chen Z."/>
            <person name="Li J."/>
            <person name="Yang X."/>
            <person name="Yang X."/>
            <person name="Zhou J."/>
            <person name="Guo T."/>
            <person name="Zhao T."/>
            <person name="Huang S."/>
            <person name="Miao D."/>
            <person name="Khan W.U."/>
            <person name="Rao P."/>
            <person name="Ye M."/>
            <person name="Lei B."/>
            <person name="Liao W."/>
            <person name="Wang J."/>
            <person name="Ji L."/>
            <person name="Li Y."/>
            <person name="Guo B."/>
            <person name="Mustafa N.S."/>
            <person name="Li S."/>
            <person name="Yun Q."/>
            <person name="Keller S.R."/>
            <person name="Mao J."/>
            <person name="Zhang R."/>
            <person name="Strauss S.H."/>
        </authorList>
    </citation>
    <scope>NUCLEOTIDE SEQUENCE</scope>
    <source>
        <strain evidence="6">GM15</strain>
        <tissue evidence="6">Leaf</tissue>
    </source>
</reference>
<dbReference type="PROSITE" id="PS00636">
    <property type="entry name" value="DNAJ_1"/>
    <property type="match status" value="1"/>
</dbReference>
<comment type="caution">
    <text evidence="6">The sequence shown here is derived from an EMBL/GenBank/DDBJ whole genome shotgun (WGS) entry which is preliminary data.</text>
</comment>
<gene>
    <name evidence="6" type="ORF">POTOM_004846</name>
</gene>
<keyword evidence="2" id="KW-0472">Membrane</keyword>
<name>A0A8X8DDI4_POPTO</name>
<dbReference type="Pfam" id="PF11875">
    <property type="entry name" value="DnaJ-like_C11_C"/>
    <property type="match status" value="1"/>
</dbReference>
<keyword evidence="4" id="KW-0175">Coiled coil</keyword>
<dbReference type="CDD" id="cd06257">
    <property type="entry name" value="DnaJ"/>
    <property type="match status" value="1"/>
</dbReference>
<dbReference type="InterPro" id="IPR024586">
    <property type="entry name" value="DnaJ-like_C11_C"/>
</dbReference>
<evidence type="ECO:0000256" key="2">
    <source>
        <dbReference type="ARBA" id="ARBA00023136"/>
    </source>
</evidence>
<dbReference type="InterPro" id="IPR055225">
    <property type="entry name" value="DNAJC11-like_beta-barrel"/>
</dbReference>
<dbReference type="EMBL" id="JAAWWB010000002">
    <property type="protein sequence ID" value="KAG6788769.1"/>
    <property type="molecule type" value="Genomic_DNA"/>
</dbReference>
<dbReference type="InterPro" id="IPR018253">
    <property type="entry name" value="DnaJ_domain_CS"/>
</dbReference>
<dbReference type="PROSITE" id="PS50076">
    <property type="entry name" value="DNAJ_2"/>
    <property type="match status" value="1"/>
</dbReference>